<dbReference type="InterPro" id="IPR050834">
    <property type="entry name" value="Glycosyltransf_2"/>
</dbReference>
<evidence type="ECO:0000313" key="3">
    <source>
        <dbReference type="Proteomes" id="UP000642829"/>
    </source>
</evidence>
<dbReference type="Gene3D" id="3.90.550.10">
    <property type="entry name" value="Spore Coat Polysaccharide Biosynthesis Protein SpsA, Chain A"/>
    <property type="match status" value="1"/>
</dbReference>
<gene>
    <name evidence="2" type="ORF">GCM10007047_03780</name>
</gene>
<dbReference type="RefSeq" id="WP_189511301.1">
    <property type="nucleotide sequence ID" value="NZ_BMXG01000002.1"/>
</dbReference>
<organism evidence="2 3">
    <name type="scientific">Cerasicoccus arenae</name>
    <dbReference type="NCBI Taxonomy" id="424488"/>
    <lineage>
        <taxon>Bacteria</taxon>
        <taxon>Pseudomonadati</taxon>
        <taxon>Verrucomicrobiota</taxon>
        <taxon>Opitutia</taxon>
        <taxon>Puniceicoccales</taxon>
        <taxon>Cerasicoccaceae</taxon>
        <taxon>Cerasicoccus</taxon>
    </lineage>
</organism>
<feature type="domain" description="Glycosyltransferase 2-like" evidence="1">
    <location>
        <begin position="6"/>
        <end position="119"/>
    </location>
</feature>
<dbReference type="AlphaFoldDB" id="A0A8J3DF92"/>
<proteinExistence type="predicted"/>
<reference evidence="2" key="2">
    <citation type="submission" date="2020-09" db="EMBL/GenBank/DDBJ databases">
        <authorList>
            <person name="Sun Q."/>
            <person name="Kim S."/>
        </authorList>
    </citation>
    <scope>NUCLEOTIDE SEQUENCE</scope>
    <source>
        <strain evidence="2">KCTC 12870</strain>
    </source>
</reference>
<keyword evidence="3" id="KW-1185">Reference proteome</keyword>
<name>A0A8J3DF92_9BACT</name>
<dbReference type="CDD" id="cd00761">
    <property type="entry name" value="Glyco_tranf_GTA_type"/>
    <property type="match status" value="1"/>
</dbReference>
<dbReference type="InterPro" id="IPR001173">
    <property type="entry name" value="Glyco_trans_2-like"/>
</dbReference>
<dbReference type="PANTHER" id="PTHR43685">
    <property type="entry name" value="GLYCOSYLTRANSFERASE"/>
    <property type="match status" value="1"/>
</dbReference>
<protein>
    <recommendedName>
        <fullName evidence="1">Glycosyltransferase 2-like domain-containing protein</fullName>
    </recommendedName>
</protein>
<sequence>MKPRISIIIPHFERVELLQQTLQTIRSQSYSNWEAWIVDDGSSDETWATVSQLAEADRIHILQRNEGLKGPSTCRNIGAQHAHGEWLLFLDSDDLMAPWCLENRTAKIKENAADFLVFPVALFHEKIGDLDCLWNQLSNDAPDLNRFLTADSVWQTSSPLWCRKSFLKIGGFNERVFYGDDSDVHTRAILAGLTYRKFDQSLPDVFIRRSEQARITNSAIEKLVASRAIRLNEGADSLRKSNASPVLQLLWEGQYFIEAEFLLFNMNHADMAIADTLQSMQANYNLSLARRLIIRTYFRIALRCKAKAYIILRLARRVAVQLLPPSYFATPASDSARRMSNGIRQAIQEQLEQYQAAAAAQDKRER</sequence>
<evidence type="ECO:0000313" key="2">
    <source>
        <dbReference type="EMBL" id="GHB92039.1"/>
    </source>
</evidence>
<dbReference type="PANTHER" id="PTHR43685:SF2">
    <property type="entry name" value="GLYCOSYLTRANSFERASE 2-LIKE DOMAIN-CONTAINING PROTEIN"/>
    <property type="match status" value="1"/>
</dbReference>
<dbReference type="InterPro" id="IPR029044">
    <property type="entry name" value="Nucleotide-diphossugar_trans"/>
</dbReference>
<reference evidence="2" key="1">
    <citation type="journal article" date="2014" name="Int. J. Syst. Evol. Microbiol.">
        <title>Complete genome sequence of Corynebacterium casei LMG S-19264T (=DSM 44701T), isolated from a smear-ripened cheese.</title>
        <authorList>
            <consortium name="US DOE Joint Genome Institute (JGI-PGF)"/>
            <person name="Walter F."/>
            <person name="Albersmeier A."/>
            <person name="Kalinowski J."/>
            <person name="Ruckert C."/>
        </authorList>
    </citation>
    <scope>NUCLEOTIDE SEQUENCE</scope>
    <source>
        <strain evidence="2">KCTC 12870</strain>
    </source>
</reference>
<dbReference type="EMBL" id="BMXG01000002">
    <property type="protein sequence ID" value="GHB92039.1"/>
    <property type="molecule type" value="Genomic_DNA"/>
</dbReference>
<dbReference type="Pfam" id="PF00535">
    <property type="entry name" value="Glycos_transf_2"/>
    <property type="match status" value="1"/>
</dbReference>
<accession>A0A8J3DF92</accession>
<evidence type="ECO:0000259" key="1">
    <source>
        <dbReference type="Pfam" id="PF00535"/>
    </source>
</evidence>
<dbReference type="Proteomes" id="UP000642829">
    <property type="component" value="Unassembled WGS sequence"/>
</dbReference>
<comment type="caution">
    <text evidence="2">The sequence shown here is derived from an EMBL/GenBank/DDBJ whole genome shotgun (WGS) entry which is preliminary data.</text>
</comment>
<dbReference type="SUPFAM" id="SSF53448">
    <property type="entry name" value="Nucleotide-diphospho-sugar transferases"/>
    <property type="match status" value="1"/>
</dbReference>